<feature type="transmembrane region" description="Helical" evidence="7">
    <location>
        <begin position="12"/>
        <end position="33"/>
    </location>
</feature>
<dbReference type="InterPro" id="IPR035906">
    <property type="entry name" value="MetI-like_sf"/>
</dbReference>
<comment type="caution">
    <text evidence="9">The sequence shown here is derived from an EMBL/GenBank/DDBJ whole genome shotgun (WGS) entry which is preliminary data.</text>
</comment>
<feature type="transmembrane region" description="Helical" evidence="7">
    <location>
        <begin position="184"/>
        <end position="207"/>
    </location>
</feature>
<evidence type="ECO:0000256" key="5">
    <source>
        <dbReference type="ARBA" id="ARBA00022989"/>
    </source>
</evidence>
<dbReference type="PROSITE" id="PS50928">
    <property type="entry name" value="ABC_TM1"/>
    <property type="match status" value="1"/>
</dbReference>
<feature type="transmembrane region" description="Helical" evidence="7">
    <location>
        <begin position="142"/>
        <end position="163"/>
    </location>
</feature>
<evidence type="ECO:0000256" key="7">
    <source>
        <dbReference type="RuleBase" id="RU363032"/>
    </source>
</evidence>
<organism evidence="9 10">
    <name type="scientific">Sulfobacillus acidophilus</name>
    <dbReference type="NCBI Taxonomy" id="53633"/>
    <lineage>
        <taxon>Bacteria</taxon>
        <taxon>Bacillati</taxon>
        <taxon>Bacillota</taxon>
        <taxon>Clostridia</taxon>
        <taxon>Eubacteriales</taxon>
        <taxon>Clostridiales Family XVII. Incertae Sedis</taxon>
        <taxon>Sulfobacillus</taxon>
    </lineage>
</organism>
<keyword evidence="5 7" id="KW-1133">Transmembrane helix</keyword>
<dbReference type="NCBIfam" id="NF008210">
    <property type="entry name" value="PRK10973.1"/>
    <property type="match status" value="1"/>
</dbReference>
<evidence type="ECO:0000313" key="9">
    <source>
        <dbReference type="EMBL" id="PSR22372.1"/>
    </source>
</evidence>
<protein>
    <submittedName>
        <fullName evidence="9">sn-glycerol-3-phosphate ABC transporter permease UgpE</fullName>
    </submittedName>
</protein>
<evidence type="ECO:0000256" key="2">
    <source>
        <dbReference type="ARBA" id="ARBA00022448"/>
    </source>
</evidence>
<dbReference type="AlphaFoldDB" id="A0A2T2WJG4"/>
<proteinExistence type="inferred from homology"/>
<dbReference type="Proteomes" id="UP000241848">
    <property type="component" value="Unassembled WGS sequence"/>
</dbReference>
<accession>A0A2T2WJG4</accession>
<keyword evidence="2 7" id="KW-0813">Transport</keyword>
<dbReference type="PANTHER" id="PTHR43744">
    <property type="entry name" value="ABC TRANSPORTER PERMEASE PROTEIN MG189-RELATED-RELATED"/>
    <property type="match status" value="1"/>
</dbReference>
<feature type="domain" description="ABC transmembrane type-1" evidence="8">
    <location>
        <begin position="74"/>
        <end position="267"/>
    </location>
</feature>
<feature type="transmembrane region" description="Helical" evidence="7">
    <location>
        <begin position="248"/>
        <end position="267"/>
    </location>
</feature>
<dbReference type="Pfam" id="PF00528">
    <property type="entry name" value="BPD_transp_1"/>
    <property type="match status" value="1"/>
</dbReference>
<evidence type="ECO:0000256" key="4">
    <source>
        <dbReference type="ARBA" id="ARBA00022692"/>
    </source>
</evidence>
<dbReference type="GO" id="GO:0055085">
    <property type="term" value="P:transmembrane transport"/>
    <property type="evidence" value="ECO:0007669"/>
    <property type="project" value="InterPro"/>
</dbReference>
<evidence type="ECO:0000256" key="6">
    <source>
        <dbReference type="ARBA" id="ARBA00023136"/>
    </source>
</evidence>
<gene>
    <name evidence="9" type="ORF">C7B45_07085</name>
</gene>
<keyword evidence="6 7" id="KW-0472">Membrane</keyword>
<dbReference type="GO" id="GO:0005886">
    <property type="term" value="C:plasma membrane"/>
    <property type="evidence" value="ECO:0007669"/>
    <property type="project" value="UniProtKB-SubCell"/>
</dbReference>
<evidence type="ECO:0000256" key="1">
    <source>
        <dbReference type="ARBA" id="ARBA00004651"/>
    </source>
</evidence>
<dbReference type="SUPFAM" id="SSF161098">
    <property type="entry name" value="MetI-like"/>
    <property type="match status" value="1"/>
</dbReference>
<keyword evidence="4 7" id="KW-0812">Transmembrane</keyword>
<evidence type="ECO:0000256" key="3">
    <source>
        <dbReference type="ARBA" id="ARBA00022475"/>
    </source>
</evidence>
<feature type="transmembrane region" description="Helical" evidence="7">
    <location>
        <begin position="78"/>
        <end position="102"/>
    </location>
</feature>
<keyword evidence="3" id="KW-1003">Cell membrane</keyword>
<dbReference type="Gene3D" id="1.10.3720.10">
    <property type="entry name" value="MetI-like"/>
    <property type="match status" value="1"/>
</dbReference>
<dbReference type="CDD" id="cd06261">
    <property type="entry name" value="TM_PBP2"/>
    <property type="match status" value="1"/>
</dbReference>
<comment type="subcellular location">
    <subcellularLocation>
        <location evidence="1 7">Cell membrane</location>
        <topology evidence="1 7">Multi-pass membrane protein</topology>
    </subcellularLocation>
</comment>
<evidence type="ECO:0000259" key="8">
    <source>
        <dbReference type="PROSITE" id="PS50928"/>
    </source>
</evidence>
<comment type="similarity">
    <text evidence="7">Belongs to the binding-protein-dependent transport system permease family.</text>
</comment>
<reference evidence="9 10" key="1">
    <citation type="journal article" date="2014" name="BMC Genomics">
        <title>Comparison of environmental and isolate Sulfobacillus genomes reveals diverse carbon, sulfur, nitrogen, and hydrogen metabolisms.</title>
        <authorList>
            <person name="Justice N.B."/>
            <person name="Norman A."/>
            <person name="Brown C.T."/>
            <person name="Singh A."/>
            <person name="Thomas B.C."/>
            <person name="Banfield J.F."/>
        </authorList>
    </citation>
    <scope>NUCLEOTIDE SEQUENCE [LARGE SCALE GENOMIC DNA]</scope>
    <source>
        <strain evidence="9">AMDSBA3</strain>
    </source>
</reference>
<name>A0A2T2WJG4_9FIRM</name>
<sequence>MRDSRSVSIVRHVVLVVCAILFAAPLYIAVVAASHSARSLLGQFPALPGDHLVGNLIHVLTVGFPNTSPVGLMLVNSAIMALGITLGKLVVSIPAAYAVVYFRFPGRMLMFWVIFATLLLPVEVRFFPTYQVTAQLNLLNGFPGLILPIIASATATFLFRQFFMTLPKELIDAARIDGISPLGFLWRIVLPLSLPNLAAIMVIEFVYGWNQYLWPLLATTSERYQTVVMGIQGMIQAATSFSVPEWNLVMATAIIALLPPVIVVILMQRWFIKGLTGGIN</sequence>
<dbReference type="InterPro" id="IPR000515">
    <property type="entry name" value="MetI-like"/>
</dbReference>
<dbReference type="EMBL" id="PXYV01000018">
    <property type="protein sequence ID" value="PSR22372.1"/>
    <property type="molecule type" value="Genomic_DNA"/>
</dbReference>
<feature type="transmembrane region" description="Helical" evidence="7">
    <location>
        <begin position="109"/>
        <end position="130"/>
    </location>
</feature>
<evidence type="ECO:0000313" key="10">
    <source>
        <dbReference type="Proteomes" id="UP000241848"/>
    </source>
</evidence>
<dbReference type="PANTHER" id="PTHR43744:SF8">
    <property type="entry name" value="SN-GLYCEROL-3-PHOSPHATE TRANSPORT SYSTEM PERMEASE PROTEIN UGPE"/>
    <property type="match status" value="1"/>
</dbReference>